<dbReference type="GO" id="GO:0004099">
    <property type="term" value="F:chitin deacetylase activity"/>
    <property type="evidence" value="ECO:0007669"/>
    <property type="project" value="UniProtKB-EC"/>
</dbReference>
<evidence type="ECO:0000256" key="11">
    <source>
        <dbReference type="ARBA" id="ARBA00023326"/>
    </source>
</evidence>
<dbReference type="PROSITE" id="PS51677">
    <property type="entry name" value="NODB"/>
    <property type="match status" value="1"/>
</dbReference>
<comment type="cofactor">
    <cofactor evidence="1">
        <name>Co(2+)</name>
        <dbReference type="ChEBI" id="CHEBI:48828"/>
    </cofactor>
</comment>
<keyword evidence="7" id="KW-0119">Carbohydrate metabolism</keyword>
<dbReference type="EMBL" id="JADNYJ010000168">
    <property type="protein sequence ID" value="KAF8877556.1"/>
    <property type="molecule type" value="Genomic_DNA"/>
</dbReference>
<evidence type="ECO:0000256" key="13">
    <source>
        <dbReference type="ARBA" id="ARBA00048494"/>
    </source>
</evidence>
<keyword evidence="11" id="KW-0624">Polysaccharide degradation</keyword>
<dbReference type="SUPFAM" id="SSF88713">
    <property type="entry name" value="Glycoside hydrolase/deacetylase"/>
    <property type="match status" value="1"/>
</dbReference>
<dbReference type="Gene3D" id="3.20.20.370">
    <property type="entry name" value="Glycoside hydrolase/deacetylase"/>
    <property type="match status" value="1"/>
</dbReference>
<keyword evidence="15" id="KW-1133">Transmembrane helix</keyword>
<dbReference type="InterPro" id="IPR050248">
    <property type="entry name" value="Polysacc_deacetylase_ArnD"/>
</dbReference>
<organism evidence="17 18">
    <name type="scientific">Gymnopilus junonius</name>
    <name type="common">Spectacular rustgill mushroom</name>
    <name type="synonym">Gymnopilus spectabilis subsp. junonius</name>
    <dbReference type="NCBI Taxonomy" id="109634"/>
    <lineage>
        <taxon>Eukaryota</taxon>
        <taxon>Fungi</taxon>
        <taxon>Dikarya</taxon>
        <taxon>Basidiomycota</taxon>
        <taxon>Agaricomycotina</taxon>
        <taxon>Agaricomycetes</taxon>
        <taxon>Agaricomycetidae</taxon>
        <taxon>Agaricales</taxon>
        <taxon>Agaricineae</taxon>
        <taxon>Hymenogastraceae</taxon>
        <taxon>Gymnopilus</taxon>
    </lineage>
</organism>
<evidence type="ECO:0000313" key="17">
    <source>
        <dbReference type="EMBL" id="KAF8877556.1"/>
    </source>
</evidence>
<dbReference type="InterPro" id="IPR011330">
    <property type="entry name" value="Glyco_hydro/deAcase_b/a-brl"/>
</dbReference>
<keyword evidence="4" id="KW-0325">Glycoprotein</keyword>
<dbReference type="PANTHER" id="PTHR10587:SF135">
    <property type="entry name" value="CHITIN DEACETYLASE 3"/>
    <property type="match status" value="1"/>
</dbReference>
<evidence type="ECO:0000256" key="10">
    <source>
        <dbReference type="ARBA" id="ARBA00023316"/>
    </source>
</evidence>
<keyword evidence="6 15" id="KW-0472">Membrane</keyword>
<evidence type="ECO:0000256" key="12">
    <source>
        <dbReference type="ARBA" id="ARBA00024056"/>
    </source>
</evidence>
<dbReference type="PANTHER" id="PTHR10587">
    <property type="entry name" value="GLYCOSYL TRANSFERASE-RELATED"/>
    <property type="match status" value="1"/>
</dbReference>
<evidence type="ECO:0000256" key="3">
    <source>
        <dbReference type="ARBA" id="ARBA00022475"/>
    </source>
</evidence>
<evidence type="ECO:0000256" key="9">
    <source>
        <dbReference type="ARBA" id="ARBA00023288"/>
    </source>
</evidence>
<evidence type="ECO:0000256" key="2">
    <source>
        <dbReference type="ARBA" id="ARBA00004609"/>
    </source>
</evidence>
<feature type="transmembrane region" description="Helical" evidence="15">
    <location>
        <begin position="399"/>
        <end position="418"/>
    </location>
</feature>
<evidence type="ECO:0000256" key="8">
    <source>
        <dbReference type="ARBA" id="ARBA00023285"/>
    </source>
</evidence>
<dbReference type="AlphaFoldDB" id="A0A9P5THA3"/>
<evidence type="ECO:0000256" key="6">
    <source>
        <dbReference type="ARBA" id="ARBA00023136"/>
    </source>
</evidence>
<dbReference type="GO" id="GO:0098552">
    <property type="term" value="C:side of membrane"/>
    <property type="evidence" value="ECO:0007669"/>
    <property type="project" value="UniProtKB-KW"/>
</dbReference>
<keyword evidence="18" id="KW-1185">Reference proteome</keyword>
<dbReference type="InterPro" id="IPR002509">
    <property type="entry name" value="NODB_dom"/>
</dbReference>
<protein>
    <recommendedName>
        <fullName evidence="12">chitin deacetylase</fullName>
        <ecNumber evidence="12">3.5.1.41</ecNumber>
    </recommendedName>
</protein>
<evidence type="ECO:0000256" key="7">
    <source>
        <dbReference type="ARBA" id="ARBA00023277"/>
    </source>
</evidence>
<evidence type="ECO:0000259" key="16">
    <source>
        <dbReference type="PROSITE" id="PS51677"/>
    </source>
</evidence>
<evidence type="ECO:0000256" key="14">
    <source>
        <dbReference type="SAM" id="MobiDB-lite"/>
    </source>
</evidence>
<gene>
    <name evidence="17" type="ORF">CPB84DRAFT_1752107</name>
</gene>
<proteinExistence type="predicted"/>
<keyword evidence="4" id="KW-0336">GPI-anchor</keyword>
<feature type="region of interest" description="Disordered" evidence="14">
    <location>
        <begin position="1"/>
        <end position="21"/>
    </location>
</feature>
<comment type="catalytic activity">
    <reaction evidence="13">
        <text>[(1-&gt;4)-N-acetyl-beta-D-glucosaminyl](n) + n H2O = chitosan + n acetate</text>
        <dbReference type="Rhea" id="RHEA:10464"/>
        <dbReference type="Rhea" id="RHEA-COMP:9593"/>
        <dbReference type="Rhea" id="RHEA-COMP:9597"/>
        <dbReference type="ChEBI" id="CHEBI:15377"/>
        <dbReference type="ChEBI" id="CHEBI:17029"/>
        <dbReference type="ChEBI" id="CHEBI:30089"/>
        <dbReference type="ChEBI" id="CHEBI:57704"/>
        <dbReference type="EC" id="3.5.1.41"/>
    </reaction>
    <physiologicalReaction direction="left-to-right" evidence="13">
        <dbReference type="Rhea" id="RHEA:10465"/>
    </physiologicalReaction>
</comment>
<evidence type="ECO:0000256" key="15">
    <source>
        <dbReference type="SAM" id="Phobius"/>
    </source>
</evidence>
<dbReference type="EC" id="3.5.1.41" evidence="12"/>
<feature type="domain" description="NodB homology" evidence="16">
    <location>
        <begin position="100"/>
        <end position="282"/>
    </location>
</feature>
<name>A0A9P5THA3_GYMJU</name>
<keyword evidence="3" id="KW-1003">Cell membrane</keyword>
<reference evidence="17" key="1">
    <citation type="submission" date="2020-11" db="EMBL/GenBank/DDBJ databases">
        <authorList>
            <consortium name="DOE Joint Genome Institute"/>
            <person name="Ahrendt S."/>
            <person name="Riley R."/>
            <person name="Andreopoulos W."/>
            <person name="LaButti K."/>
            <person name="Pangilinan J."/>
            <person name="Ruiz-duenas F.J."/>
            <person name="Barrasa J.M."/>
            <person name="Sanchez-Garcia M."/>
            <person name="Camarero S."/>
            <person name="Miyauchi S."/>
            <person name="Serrano A."/>
            <person name="Linde D."/>
            <person name="Babiker R."/>
            <person name="Drula E."/>
            <person name="Ayuso-Fernandez I."/>
            <person name="Pacheco R."/>
            <person name="Padilla G."/>
            <person name="Ferreira P."/>
            <person name="Barriuso J."/>
            <person name="Kellner H."/>
            <person name="Castanera R."/>
            <person name="Alfaro M."/>
            <person name="Ramirez L."/>
            <person name="Pisabarro A.G."/>
            <person name="Kuo A."/>
            <person name="Tritt A."/>
            <person name="Lipzen A."/>
            <person name="He G."/>
            <person name="Yan M."/>
            <person name="Ng V."/>
            <person name="Cullen D."/>
            <person name="Martin F."/>
            <person name="Rosso M.-N."/>
            <person name="Henrissat B."/>
            <person name="Hibbett D."/>
            <person name="Martinez A.T."/>
            <person name="Grigoriev I.V."/>
        </authorList>
    </citation>
    <scope>NUCLEOTIDE SEQUENCE</scope>
    <source>
        <strain evidence="17">AH 44721</strain>
    </source>
</reference>
<dbReference type="Proteomes" id="UP000724874">
    <property type="component" value="Unassembled WGS sequence"/>
</dbReference>
<dbReference type="Pfam" id="PF01522">
    <property type="entry name" value="Polysacc_deac_1"/>
    <property type="match status" value="1"/>
</dbReference>
<dbReference type="OrthoDB" id="407355at2759"/>
<dbReference type="GO" id="GO:0006032">
    <property type="term" value="P:chitin catabolic process"/>
    <property type="evidence" value="ECO:0007669"/>
    <property type="project" value="UniProtKB-KW"/>
</dbReference>
<sequence length="448" mass="49978">MRTTTPMQSNRPSLATPGITNLVTPCTSSSDAMAVPPFSLHNSLPASWVSALNGAVAAGLIPNIPQSTGMPNQSPTYPAGFDPTSPNCVAPGDVASAPDGVFASSFDDGPTQFSPTLLEFLESQGKTTTHFMIGVNILQNPTQFESIFNAGHDIAVHTYTHPYMTTLSNLDLVAQFGWTMQIIYDSTGGRVPKYWRPPYGDTDMRVRAIAKEIFGLTTVVWNHDSADWAQTATPPIETALTGFLASPKHPGLIILEHELTNITVSGFIEAYPLIQQNGWNCQSLIKASGNGATYQNAQGDTGAYDEFKFELEFEFNQFEHEHERQYEYQFVLLDFFILLYELISFRLVDVSVRHDDIYQPVNYADDPDERRTVLVHSKPTHTRRAVFEHRHLLHHARCIAVFMTLGLIFAFILILILIRLHPHLHLHPHTSLLLTSSNLPHERVELEL</sequence>
<accession>A0A9P5THA3</accession>
<keyword evidence="10" id="KW-0961">Cell wall biogenesis/degradation</keyword>
<evidence type="ECO:0000256" key="5">
    <source>
        <dbReference type="ARBA" id="ARBA00023024"/>
    </source>
</evidence>
<evidence type="ECO:0000256" key="4">
    <source>
        <dbReference type="ARBA" id="ARBA00022622"/>
    </source>
</evidence>
<dbReference type="GO" id="GO:0005886">
    <property type="term" value="C:plasma membrane"/>
    <property type="evidence" value="ECO:0007669"/>
    <property type="project" value="UniProtKB-SubCell"/>
</dbReference>
<comment type="caution">
    <text evidence="17">The sequence shown here is derived from an EMBL/GenBank/DDBJ whole genome shotgun (WGS) entry which is preliminary data.</text>
</comment>
<comment type="subcellular location">
    <subcellularLocation>
        <location evidence="2">Cell membrane</location>
        <topology evidence="2">Lipid-anchor</topology>
        <topology evidence="2">GPI-anchor</topology>
    </subcellularLocation>
</comment>
<dbReference type="GO" id="GO:0009272">
    <property type="term" value="P:fungal-type cell wall biogenesis"/>
    <property type="evidence" value="ECO:0007669"/>
    <property type="project" value="UniProtKB-ARBA"/>
</dbReference>
<dbReference type="GO" id="GO:0071555">
    <property type="term" value="P:cell wall organization"/>
    <property type="evidence" value="ECO:0007669"/>
    <property type="project" value="UniProtKB-KW"/>
</dbReference>
<keyword evidence="8" id="KW-0170">Cobalt</keyword>
<keyword evidence="5" id="KW-0146">Chitin degradation</keyword>
<evidence type="ECO:0000313" key="18">
    <source>
        <dbReference type="Proteomes" id="UP000724874"/>
    </source>
</evidence>
<keyword evidence="15" id="KW-0812">Transmembrane</keyword>
<dbReference type="GO" id="GO:0000272">
    <property type="term" value="P:polysaccharide catabolic process"/>
    <property type="evidence" value="ECO:0007669"/>
    <property type="project" value="UniProtKB-KW"/>
</dbReference>
<evidence type="ECO:0000256" key="1">
    <source>
        <dbReference type="ARBA" id="ARBA00001941"/>
    </source>
</evidence>
<keyword evidence="9" id="KW-0449">Lipoprotein</keyword>